<feature type="non-terminal residue" evidence="1">
    <location>
        <position position="1"/>
    </location>
</feature>
<sequence length="44" mass="5174">KKAPVAFHPLILDQEVQLLNHHLELLLKFQKLNILILLTRMSFP</sequence>
<gene>
    <name evidence="1" type="ORF">CK820_G0006142</name>
</gene>
<evidence type="ECO:0000313" key="1">
    <source>
        <dbReference type="EMBL" id="PNI77978.1"/>
    </source>
</evidence>
<dbReference type="AlphaFoldDB" id="A0A2J8P1T5"/>
<organism evidence="1 2">
    <name type="scientific">Pan troglodytes</name>
    <name type="common">Chimpanzee</name>
    <dbReference type="NCBI Taxonomy" id="9598"/>
    <lineage>
        <taxon>Eukaryota</taxon>
        <taxon>Metazoa</taxon>
        <taxon>Chordata</taxon>
        <taxon>Craniata</taxon>
        <taxon>Vertebrata</taxon>
        <taxon>Euteleostomi</taxon>
        <taxon>Mammalia</taxon>
        <taxon>Eutheria</taxon>
        <taxon>Euarchontoglires</taxon>
        <taxon>Primates</taxon>
        <taxon>Haplorrhini</taxon>
        <taxon>Catarrhini</taxon>
        <taxon>Hominidae</taxon>
        <taxon>Pan</taxon>
    </lineage>
</organism>
<proteinExistence type="predicted"/>
<dbReference type="Proteomes" id="UP000236370">
    <property type="component" value="Unassembled WGS sequence"/>
</dbReference>
<name>A0A2J8P1T5_PANTR</name>
<protein>
    <submittedName>
        <fullName evidence="1">ZBBX isoform 13</fullName>
    </submittedName>
</protein>
<evidence type="ECO:0000313" key="2">
    <source>
        <dbReference type="Proteomes" id="UP000236370"/>
    </source>
</evidence>
<accession>A0A2J8P1T5</accession>
<dbReference type="EMBL" id="NBAG03000220">
    <property type="protein sequence ID" value="PNI77978.1"/>
    <property type="molecule type" value="Genomic_DNA"/>
</dbReference>
<comment type="caution">
    <text evidence="1">The sequence shown here is derived from an EMBL/GenBank/DDBJ whole genome shotgun (WGS) entry which is preliminary data.</text>
</comment>
<reference evidence="1 2" key="1">
    <citation type="submission" date="2017-12" db="EMBL/GenBank/DDBJ databases">
        <title>High-resolution comparative analysis of great ape genomes.</title>
        <authorList>
            <person name="Pollen A."/>
            <person name="Hastie A."/>
            <person name="Hormozdiari F."/>
            <person name="Dougherty M."/>
            <person name="Liu R."/>
            <person name="Chaisson M."/>
            <person name="Hoppe E."/>
            <person name="Hill C."/>
            <person name="Pang A."/>
            <person name="Hillier L."/>
            <person name="Baker C."/>
            <person name="Armstrong J."/>
            <person name="Shendure J."/>
            <person name="Paten B."/>
            <person name="Wilson R."/>
            <person name="Chao H."/>
            <person name="Schneider V."/>
            <person name="Ventura M."/>
            <person name="Kronenberg Z."/>
            <person name="Murali S."/>
            <person name="Gordon D."/>
            <person name="Cantsilieris S."/>
            <person name="Munson K."/>
            <person name="Nelson B."/>
            <person name="Raja A."/>
            <person name="Underwood J."/>
            <person name="Diekhans M."/>
            <person name="Fiddes I."/>
            <person name="Haussler D."/>
            <person name="Eichler E."/>
        </authorList>
    </citation>
    <scope>NUCLEOTIDE SEQUENCE [LARGE SCALE GENOMIC DNA]</scope>
    <source>
        <strain evidence="1">Yerkes chimp pedigree #C0471</strain>
    </source>
</reference>